<protein>
    <recommendedName>
        <fullName evidence="3">Lipase domain-containing protein</fullName>
    </recommendedName>
</protein>
<name>A0A8J2KBL7_9HEXA</name>
<proteinExistence type="inferred from homology"/>
<keyword evidence="5" id="KW-1185">Reference proteome</keyword>
<dbReference type="GO" id="GO:0016298">
    <property type="term" value="F:lipase activity"/>
    <property type="evidence" value="ECO:0007669"/>
    <property type="project" value="InterPro"/>
</dbReference>
<dbReference type="CDD" id="cd00707">
    <property type="entry name" value="Pancreat_lipase_like"/>
    <property type="match status" value="1"/>
</dbReference>
<feature type="signal peptide" evidence="2">
    <location>
        <begin position="1"/>
        <end position="25"/>
    </location>
</feature>
<dbReference type="GO" id="GO:0016042">
    <property type="term" value="P:lipid catabolic process"/>
    <property type="evidence" value="ECO:0007669"/>
    <property type="project" value="TreeGrafter"/>
</dbReference>
<organism evidence="4 5">
    <name type="scientific">Allacma fusca</name>
    <dbReference type="NCBI Taxonomy" id="39272"/>
    <lineage>
        <taxon>Eukaryota</taxon>
        <taxon>Metazoa</taxon>
        <taxon>Ecdysozoa</taxon>
        <taxon>Arthropoda</taxon>
        <taxon>Hexapoda</taxon>
        <taxon>Collembola</taxon>
        <taxon>Symphypleona</taxon>
        <taxon>Sminthuridae</taxon>
        <taxon>Allacma</taxon>
    </lineage>
</organism>
<evidence type="ECO:0000313" key="5">
    <source>
        <dbReference type="Proteomes" id="UP000708208"/>
    </source>
</evidence>
<dbReference type="Proteomes" id="UP000708208">
    <property type="component" value="Unassembled WGS sequence"/>
</dbReference>
<dbReference type="InterPro" id="IPR013818">
    <property type="entry name" value="Lipase"/>
</dbReference>
<evidence type="ECO:0000256" key="2">
    <source>
        <dbReference type="SAM" id="SignalP"/>
    </source>
</evidence>
<dbReference type="GO" id="GO:0005615">
    <property type="term" value="C:extracellular space"/>
    <property type="evidence" value="ECO:0007669"/>
    <property type="project" value="TreeGrafter"/>
</dbReference>
<dbReference type="InterPro" id="IPR033906">
    <property type="entry name" value="Lipase_N"/>
</dbReference>
<dbReference type="InterPro" id="IPR000734">
    <property type="entry name" value="TAG_lipase"/>
</dbReference>
<evidence type="ECO:0000259" key="3">
    <source>
        <dbReference type="Pfam" id="PF00151"/>
    </source>
</evidence>
<feature type="chain" id="PRO_5035272253" description="Lipase domain-containing protein" evidence="2">
    <location>
        <begin position="26"/>
        <end position="401"/>
    </location>
</feature>
<feature type="domain" description="Lipase" evidence="3">
    <location>
        <begin position="56"/>
        <end position="342"/>
    </location>
</feature>
<evidence type="ECO:0000313" key="4">
    <source>
        <dbReference type="EMBL" id="CAG7786781.1"/>
    </source>
</evidence>
<keyword evidence="2" id="KW-0732">Signal</keyword>
<dbReference type="Pfam" id="PF00151">
    <property type="entry name" value="Lipase"/>
    <property type="match status" value="1"/>
</dbReference>
<evidence type="ECO:0000256" key="1">
    <source>
        <dbReference type="RuleBase" id="RU004262"/>
    </source>
</evidence>
<dbReference type="EMBL" id="CAJVCH010325917">
    <property type="protein sequence ID" value="CAG7786781.1"/>
    <property type="molecule type" value="Genomic_DNA"/>
</dbReference>
<comment type="similarity">
    <text evidence="1">Belongs to the AB hydrolase superfamily. Lipase family.</text>
</comment>
<comment type="caution">
    <text evidence="4">The sequence shown here is derived from an EMBL/GenBank/DDBJ whole genome shotgun (WGS) entry which is preliminary data.</text>
</comment>
<dbReference type="PANTHER" id="PTHR11610">
    <property type="entry name" value="LIPASE"/>
    <property type="match status" value="1"/>
</dbReference>
<sequence length="401" mass="45212">MWKNLCYWFCLINSILLGTLLLGQADDDYRVRNDENQVTRDRVGFISDGEIHIRNYIRFRLWTRKNSIYAQEIMVKNVKSLNTSYYDPGRLTKIFVGGLNNRADERRLSDYTAQLRDAYLRFGDVNFIVVDYGNLAWNVLYYTTVGGVVSRRLVDFLIFLEENNTDLFKVHLIGHSWGCHIAGNAARKLNSEIGRITGLDPAGPLYRFVPNQYRLDKSDAQFVDIVHSNGGASSIGIGGFLGITQPLGHVDFYPNGGSLQPGCPGGVLSFSENFRCSHRRALTYFQESITSPLAFPACRCNSWLELSTANCNCEISQVTFMGEHIPFDAEGMYYVRTKTEFPFGTGPAMEVVLRSTSDAPDSIKTESNLRTFANTTVLNVTTYTPEFYPNNDVLKACIAQF</sequence>
<dbReference type="PANTHER" id="PTHR11610:SF173">
    <property type="entry name" value="LIPASE DOMAIN-CONTAINING PROTEIN-RELATED"/>
    <property type="match status" value="1"/>
</dbReference>
<reference evidence="4" key="1">
    <citation type="submission" date="2021-06" db="EMBL/GenBank/DDBJ databases">
        <authorList>
            <person name="Hodson N. C."/>
            <person name="Mongue J. A."/>
            <person name="Jaron S. K."/>
        </authorList>
    </citation>
    <scope>NUCLEOTIDE SEQUENCE</scope>
</reference>
<accession>A0A8J2KBL7</accession>
<gene>
    <name evidence="4" type="ORF">AFUS01_LOCUS25334</name>
</gene>
<dbReference type="OrthoDB" id="199913at2759"/>
<dbReference type="AlphaFoldDB" id="A0A8J2KBL7"/>
<dbReference type="GO" id="GO:0017171">
    <property type="term" value="F:serine hydrolase activity"/>
    <property type="evidence" value="ECO:0007669"/>
    <property type="project" value="TreeGrafter"/>
</dbReference>